<gene>
    <name evidence="2" type="ORF">TICRE_17740</name>
</gene>
<evidence type="ECO:0000259" key="1">
    <source>
        <dbReference type="Pfam" id="PF22763"/>
    </source>
</evidence>
<keyword evidence="3" id="KW-1185">Reference proteome</keyword>
<dbReference type="Proteomes" id="UP000186112">
    <property type="component" value="Unassembled WGS sequence"/>
</dbReference>
<protein>
    <recommendedName>
        <fullName evidence="1">NrS-1 polymerase-like HBD domain-containing protein</fullName>
    </recommendedName>
</protein>
<dbReference type="InterPro" id="IPR054468">
    <property type="entry name" value="NrSPol-like_HBD"/>
</dbReference>
<reference evidence="2 3" key="1">
    <citation type="submission" date="2016-02" db="EMBL/GenBank/DDBJ databases">
        <title>Genome sequence of Tissierella creatinophila DSM 6911.</title>
        <authorList>
            <person name="Poehlein A."/>
            <person name="Daniel R."/>
        </authorList>
    </citation>
    <scope>NUCLEOTIDE SEQUENCE [LARGE SCALE GENOMIC DNA]</scope>
    <source>
        <strain evidence="2 3">DSM 6911</strain>
    </source>
</reference>
<proteinExistence type="predicted"/>
<organism evidence="2 3">
    <name type="scientific">Tissierella creatinophila DSM 6911</name>
    <dbReference type="NCBI Taxonomy" id="1123403"/>
    <lineage>
        <taxon>Bacteria</taxon>
        <taxon>Bacillati</taxon>
        <taxon>Bacillota</taxon>
        <taxon>Tissierellia</taxon>
        <taxon>Tissierellales</taxon>
        <taxon>Tissierellaceae</taxon>
        <taxon>Tissierella</taxon>
    </lineage>
</organism>
<comment type="caution">
    <text evidence="2">The sequence shown here is derived from an EMBL/GenBank/DDBJ whole genome shotgun (WGS) entry which is preliminary data.</text>
</comment>
<accession>A0A1U7M4K2</accession>
<name>A0A1U7M4K2_TISCR</name>
<sequence>MRNIYDNIPGELKKINNWVCWDSKKVPINPKNGQYAKSNDPSTWADYKTAVETSKRFKGIGFMLGNTDYVAIDIDDLENNKEVAREFVDNLKSYTEYSPSKNGIHIWIKGKVDINKYRKDKVEMYDHTSPRYLTFTGNKIGEHTEINTNVTDDLMKLYKKYIDIEPKKTNVIQMPSKSLELSEREIIDAIQKSNQASKFDSLYSGSWETYYSSQSEADLALSNMLAFWTAKDYQKMDTIFRNSGLMREKWDEKRKDGTYGSIILSKAINDTRDVYTPKDTYCISVDQSQPITPQFGSNSVQAIGRAYHKQTSEGPSMISTFIIELKEIIKDDLDGEFYYRANFISQDYKEELIFKAKEMNNKNDFMSLLQHPSFSFSGSLNDLQEIKKILSNQPYETVRGVSFIGFHEIDKKRVFITQDKAINSDFKEITGITVNESEQVVNSDILKQEEITKKELELLAKHLFKFNDLDITASLISILPVFMLKPLLFPKGIKTPHLVIYGEAGAGKSQTIESILLPFYSLDKENILSCSNVTQFSLLKSLSNTNALPVILDEYKPSFLAEHQVRLISDNLRNTYDCHNATRGTKNQKVVSYPMVSPVVLIGEEGQEETAIKERSVILNFNKRSRIGKEEHFKFLKGHPGLLKKLGRSILSKIIKADVDKLIERRTDLLDGYLSKDITEDRVQENIGNMLLGFDLVIDVFRDLGLNFEKLTDTKILDVISSINKNLFREVLDENKTTKSVIDNTVELFSSMADIGLIHYNYEFTIVNDNELAFHMPSLYPKLTKFIREYNISTEVLTSQNQFTRQLRSAEYFKEYKAVKFDGKSKRSFVLDTEALKKINIDIEGIKNKVTERV</sequence>
<dbReference type="AlphaFoldDB" id="A0A1U7M4K2"/>
<dbReference type="OrthoDB" id="9763644at2"/>
<evidence type="ECO:0000313" key="2">
    <source>
        <dbReference type="EMBL" id="OLS02243.1"/>
    </source>
</evidence>
<dbReference type="RefSeq" id="WP_143583124.1">
    <property type="nucleotide sequence ID" value="NZ_LTDM01000033.1"/>
</dbReference>
<dbReference type="EMBL" id="LTDM01000033">
    <property type="protein sequence ID" value="OLS02243.1"/>
    <property type="molecule type" value="Genomic_DNA"/>
</dbReference>
<dbReference type="Pfam" id="PF22763">
    <property type="entry name" value="NrS1-1_pol-like_HBD"/>
    <property type="match status" value="1"/>
</dbReference>
<evidence type="ECO:0000313" key="3">
    <source>
        <dbReference type="Proteomes" id="UP000186112"/>
    </source>
</evidence>
<feature type="domain" description="NrS-1 polymerase-like HBD" evidence="1">
    <location>
        <begin position="214"/>
        <end position="277"/>
    </location>
</feature>